<keyword evidence="1" id="KW-1133">Transmembrane helix</keyword>
<reference evidence="2 3" key="1">
    <citation type="submission" date="2016-10" db="EMBL/GenBank/DDBJ databases">
        <authorList>
            <person name="Cai Z."/>
        </authorList>
    </citation>
    <scope>NUCLEOTIDE SEQUENCE [LARGE SCALE GENOMIC DNA]</scope>
</reference>
<feature type="transmembrane region" description="Helical" evidence="1">
    <location>
        <begin position="150"/>
        <end position="171"/>
    </location>
</feature>
<evidence type="ECO:0000256" key="1">
    <source>
        <dbReference type="SAM" id="Phobius"/>
    </source>
</evidence>
<dbReference type="PANTHER" id="PTHR37385:SF2">
    <property type="entry name" value="PROTEIN LPA2"/>
    <property type="match status" value="1"/>
</dbReference>
<dbReference type="Proteomes" id="UP000256970">
    <property type="component" value="Unassembled WGS sequence"/>
</dbReference>
<name>A0A383VU57_TETOB</name>
<proteinExistence type="predicted"/>
<gene>
    <name evidence="2" type="ORF">BQ4739_LOCUS8655</name>
</gene>
<organism evidence="2 3">
    <name type="scientific">Tetradesmus obliquus</name>
    <name type="common">Green alga</name>
    <name type="synonym">Acutodesmus obliquus</name>
    <dbReference type="NCBI Taxonomy" id="3088"/>
    <lineage>
        <taxon>Eukaryota</taxon>
        <taxon>Viridiplantae</taxon>
        <taxon>Chlorophyta</taxon>
        <taxon>core chlorophytes</taxon>
        <taxon>Chlorophyceae</taxon>
        <taxon>CS clade</taxon>
        <taxon>Sphaeropleales</taxon>
        <taxon>Scenedesmaceae</taxon>
        <taxon>Tetradesmus</taxon>
    </lineage>
</organism>
<dbReference type="InterPro" id="IPR038789">
    <property type="entry name" value="LPA2-like"/>
</dbReference>
<dbReference type="PANTHER" id="PTHR37385">
    <property type="entry name" value="PROTEIN LOW PSII ACCUMULATION 2, CHLOROPLASTIC"/>
    <property type="match status" value="1"/>
</dbReference>
<sequence length="183" mass="19192">MLLRQPQILGTHRPLVRRQVAVAAVNKGFGAAESKQVAEPAAATAAPAADAAGAAEQASAAASQSKEDEIEALLRRRKNRKGKVEPKVKVESAVVDMATGKTPANAVGEAEGRVLQALAGFFGVLLTEGLLLAGAGFLPAEADSFIQDYLYPSFSPQMLLFLGMSSAYGLWKTGKLPGQQQMK</sequence>
<evidence type="ECO:0000313" key="2">
    <source>
        <dbReference type="EMBL" id="SZX68294.1"/>
    </source>
</evidence>
<evidence type="ECO:0000313" key="3">
    <source>
        <dbReference type="Proteomes" id="UP000256970"/>
    </source>
</evidence>
<dbReference type="AlphaFoldDB" id="A0A383VU57"/>
<dbReference type="EMBL" id="FNXT01000848">
    <property type="protein sequence ID" value="SZX68294.1"/>
    <property type="molecule type" value="Genomic_DNA"/>
</dbReference>
<keyword evidence="1" id="KW-0812">Transmembrane</keyword>
<accession>A0A383VU57</accession>
<keyword evidence="1" id="KW-0472">Membrane</keyword>
<keyword evidence="3" id="KW-1185">Reference proteome</keyword>
<protein>
    <submittedName>
        <fullName evidence="2">Uncharacterized protein</fullName>
    </submittedName>
</protein>
<feature type="transmembrane region" description="Helical" evidence="1">
    <location>
        <begin position="118"/>
        <end position="138"/>
    </location>
</feature>